<organism evidence="1 2">
    <name type="scientific">Microvirga alba</name>
    <dbReference type="NCBI Taxonomy" id="2791025"/>
    <lineage>
        <taxon>Bacteria</taxon>
        <taxon>Pseudomonadati</taxon>
        <taxon>Pseudomonadota</taxon>
        <taxon>Alphaproteobacteria</taxon>
        <taxon>Hyphomicrobiales</taxon>
        <taxon>Methylobacteriaceae</taxon>
        <taxon>Microvirga</taxon>
    </lineage>
</organism>
<gene>
    <name evidence="1" type="ORF">I2H38_00185</name>
</gene>
<evidence type="ECO:0000313" key="2">
    <source>
        <dbReference type="Proteomes" id="UP000599312"/>
    </source>
</evidence>
<dbReference type="EMBL" id="JADQDO010000001">
    <property type="protein sequence ID" value="MBF9231785.1"/>
    <property type="molecule type" value="Genomic_DNA"/>
</dbReference>
<accession>A0A931FLT6</accession>
<sequence length="81" mass="8981">MAQNSIINFDDGTHLKQSLQVMKHSMLGIDAIHNGLKKTVIYQWVSRNFCLCASWGVPSKTVETPHGTLKAVPTASDRNKD</sequence>
<keyword evidence="2" id="KW-1185">Reference proteome</keyword>
<evidence type="ECO:0000313" key="1">
    <source>
        <dbReference type="EMBL" id="MBF9231785.1"/>
    </source>
</evidence>
<proteinExistence type="predicted"/>
<name>A0A931FLT6_9HYPH</name>
<dbReference type="RefSeq" id="WP_196269792.1">
    <property type="nucleotide sequence ID" value="NZ_JADQDO010000001.1"/>
</dbReference>
<dbReference type="AlphaFoldDB" id="A0A931FLT6"/>
<reference evidence="1" key="1">
    <citation type="submission" date="2020-11" db="EMBL/GenBank/DDBJ databases">
        <authorList>
            <person name="Kim M.K."/>
        </authorList>
    </citation>
    <scope>NUCLEOTIDE SEQUENCE</scope>
    <source>
        <strain evidence="1">BT350</strain>
    </source>
</reference>
<comment type="caution">
    <text evidence="1">The sequence shown here is derived from an EMBL/GenBank/DDBJ whole genome shotgun (WGS) entry which is preliminary data.</text>
</comment>
<protein>
    <submittedName>
        <fullName evidence="1">Uncharacterized protein</fullName>
    </submittedName>
</protein>
<dbReference type="Proteomes" id="UP000599312">
    <property type="component" value="Unassembled WGS sequence"/>
</dbReference>